<gene>
    <name evidence="3" type="ORF">MIZ03_1209</name>
</gene>
<proteinExistence type="predicted"/>
<organism evidence="3 4">
    <name type="scientific">Rhodoferax lithotrophicus</name>
    <dbReference type="NCBI Taxonomy" id="2798804"/>
    <lineage>
        <taxon>Bacteria</taxon>
        <taxon>Pseudomonadati</taxon>
        <taxon>Pseudomonadota</taxon>
        <taxon>Betaproteobacteria</taxon>
        <taxon>Burkholderiales</taxon>
        <taxon>Comamonadaceae</taxon>
        <taxon>Rhodoferax</taxon>
    </lineage>
</organism>
<dbReference type="Proteomes" id="UP000824366">
    <property type="component" value="Chromosome"/>
</dbReference>
<feature type="compositionally biased region" description="Polar residues" evidence="1">
    <location>
        <begin position="267"/>
        <end position="290"/>
    </location>
</feature>
<name>A0ABN6D693_9BURK</name>
<feature type="signal peptide" evidence="2">
    <location>
        <begin position="1"/>
        <end position="21"/>
    </location>
</feature>
<sequence length="290" mass="32864">MSAKKISITTMALLMAASASSQDLFVKKSLFSQYEPATEKFQKIDTKNTVGDYPILKIGEEMQLMYSKVNYSTGVVVPLGRVAMFSERNKKYLVGLDITANLQQTNMSDWTDTPCKRENYLWKRSIGGEFKDVNCVTINHLVSFFSTPTGEFQQILVSMKDAGVEIPPTVLRTTFTRYEANGRRLVYVVDVNPEQYGVDRDATTPWGSNGWYKDFISRDPQRVEFLARLKKWAIDVQDRMDSAFKKDAKAFADLKPIHDYLTEKKAQTQGNAGDTQVVNLTTPSQQNKSE</sequence>
<reference evidence="3 4" key="1">
    <citation type="journal article" date="2021" name="Microbiol. Spectr.">
        <title>A Single Bacterium Capable of Oxidation and Reduction of Iron at Circumneutral pH.</title>
        <authorList>
            <person name="Kato S."/>
            <person name="Ohkuma M."/>
        </authorList>
    </citation>
    <scope>NUCLEOTIDE SEQUENCE [LARGE SCALE GENOMIC DNA]</scope>
    <source>
        <strain evidence="3 4">MIZ03</strain>
    </source>
</reference>
<feature type="chain" id="PRO_5045432728" evidence="2">
    <location>
        <begin position="22"/>
        <end position="290"/>
    </location>
</feature>
<evidence type="ECO:0000256" key="1">
    <source>
        <dbReference type="SAM" id="MobiDB-lite"/>
    </source>
</evidence>
<evidence type="ECO:0000313" key="3">
    <source>
        <dbReference type="EMBL" id="BCO26329.1"/>
    </source>
</evidence>
<protein>
    <submittedName>
        <fullName evidence="3">Uncharacterized protein</fullName>
    </submittedName>
</protein>
<dbReference type="EMBL" id="AP024238">
    <property type="protein sequence ID" value="BCO26329.1"/>
    <property type="molecule type" value="Genomic_DNA"/>
</dbReference>
<keyword evidence="4" id="KW-1185">Reference proteome</keyword>
<feature type="region of interest" description="Disordered" evidence="1">
    <location>
        <begin position="265"/>
        <end position="290"/>
    </location>
</feature>
<dbReference type="RefSeq" id="WP_223909633.1">
    <property type="nucleotide sequence ID" value="NZ_AP024238.1"/>
</dbReference>
<keyword evidence="2" id="KW-0732">Signal</keyword>
<evidence type="ECO:0000313" key="4">
    <source>
        <dbReference type="Proteomes" id="UP000824366"/>
    </source>
</evidence>
<evidence type="ECO:0000256" key="2">
    <source>
        <dbReference type="SAM" id="SignalP"/>
    </source>
</evidence>
<accession>A0ABN6D693</accession>